<reference evidence="2" key="1">
    <citation type="submission" date="2017-09" db="EMBL/GenBank/DDBJ databases">
        <title>Depth-based differentiation of microbial function through sediment-hosted aquifers and enrichment of novel symbionts in the deep terrestrial subsurface.</title>
        <authorList>
            <person name="Probst A.J."/>
            <person name="Ladd B."/>
            <person name="Jarett J.K."/>
            <person name="Geller-Mcgrath D.E."/>
            <person name="Sieber C.M.K."/>
            <person name="Emerson J.B."/>
            <person name="Anantharaman K."/>
            <person name="Thomas B.C."/>
            <person name="Malmstrom R."/>
            <person name="Stieglmeier M."/>
            <person name="Klingl A."/>
            <person name="Woyke T."/>
            <person name="Ryan C.M."/>
            <person name="Banfield J.F."/>
        </authorList>
    </citation>
    <scope>NUCLEOTIDE SEQUENCE [LARGE SCALE GENOMIC DNA]</scope>
</reference>
<protein>
    <submittedName>
        <fullName evidence="1">Uncharacterized protein</fullName>
    </submittedName>
</protein>
<dbReference type="Proteomes" id="UP000229056">
    <property type="component" value="Unassembled WGS sequence"/>
</dbReference>
<dbReference type="AlphaFoldDB" id="A0A2H0W5A7"/>
<name>A0A2H0W5A7_9BACT</name>
<comment type="caution">
    <text evidence="1">The sequence shown here is derived from an EMBL/GenBank/DDBJ whole genome shotgun (WGS) entry which is preliminary data.</text>
</comment>
<gene>
    <name evidence="1" type="ORF">COT80_03365</name>
</gene>
<organism evidence="1 2">
    <name type="scientific">Candidatus Buchananbacteria bacterium CG10_big_fil_rev_8_21_14_0_10_33_19</name>
    <dbReference type="NCBI Taxonomy" id="1974525"/>
    <lineage>
        <taxon>Bacteria</taxon>
        <taxon>Candidatus Buchananiibacteriota</taxon>
    </lineage>
</organism>
<evidence type="ECO:0000313" key="1">
    <source>
        <dbReference type="EMBL" id="PIS05781.1"/>
    </source>
</evidence>
<sequence length="88" mass="9471">MGDSGFNFGFDIGQRSLANPLGNIASGDVETECFATKGIPNFLWPVGNLEIEGEELVELVLPVIQPIGPLVATETFHGLSPCMLQSHW</sequence>
<proteinExistence type="predicted"/>
<dbReference type="EMBL" id="PEZY01000012">
    <property type="protein sequence ID" value="PIS05781.1"/>
    <property type="molecule type" value="Genomic_DNA"/>
</dbReference>
<evidence type="ECO:0000313" key="2">
    <source>
        <dbReference type="Proteomes" id="UP000229056"/>
    </source>
</evidence>
<accession>A0A2H0W5A7</accession>